<dbReference type="GO" id="GO:0003700">
    <property type="term" value="F:DNA-binding transcription factor activity"/>
    <property type="evidence" value="ECO:0007669"/>
    <property type="project" value="InterPro"/>
</dbReference>
<dbReference type="PANTHER" id="PTHR30419:SF8">
    <property type="entry name" value="NITROGEN ASSIMILATION TRANSCRIPTIONAL ACTIVATOR-RELATED"/>
    <property type="match status" value="1"/>
</dbReference>
<proteinExistence type="inferred from homology"/>
<dbReference type="PANTHER" id="PTHR30419">
    <property type="entry name" value="HTH-TYPE TRANSCRIPTIONAL REGULATOR YBHD"/>
    <property type="match status" value="1"/>
</dbReference>
<dbReference type="InterPro" id="IPR036390">
    <property type="entry name" value="WH_DNA-bd_sf"/>
</dbReference>
<dbReference type="InterPro" id="IPR036388">
    <property type="entry name" value="WH-like_DNA-bd_sf"/>
</dbReference>
<feature type="domain" description="HTH lysR-type" evidence="5">
    <location>
        <begin position="17"/>
        <end position="73"/>
    </location>
</feature>
<dbReference type="AlphaFoldDB" id="A0A923MSV3"/>
<protein>
    <submittedName>
        <fullName evidence="6">LysR family transcriptional regulator</fullName>
    </submittedName>
</protein>
<evidence type="ECO:0000256" key="4">
    <source>
        <dbReference type="ARBA" id="ARBA00023163"/>
    </source>
</evidence>
<evidence type="ECO:0000313" key="6">
    <source>
        <dbReference type="EMBL" id="MBC5784613.1"/>
    </source>
</evidence>
<evidence type="ECO:0000256" key="1">
    <source>
        <dbReference type="ARBA" id="ARBA00009437"/>
    </source>
</evidence>
<dbReference type="Gene3D" id="3.40.190.290">
    <property type="match status" value="1"/>
</dbReference>
<dbReference type="PROSITE" id="PS50931">
    <property type="entry name" value="HTH_LYSR"/>
    <property type="match status" value="1"/>
</dbReference>
<sequence>MPDSASALLNRLLARGKFRHVQVLLHLAELGSVQRTADAIGMTQSSVTQTLAYLEDLLEVKLFERHARGVRPTPACADLLPVARQMMMGIADSAEIVAARQKLGEGVVRMVASAAAINGLLVDALPEFSARAPGIQVQLREAEGEDQLLAIARGEVDLVACRRPPVIPEGWEFHAVREDRFAIICRAEHPLARTRRVVPWAELGQQGWLLLPTGLAARARFDQLAQQFPAPPRTHSIVTRALPMVVWLLRRENLLALLPLNLARPLIESGLLAEVRTAQLGPMEAIGVLQPQDGRGEAAGRLGEFLRARKPTKGAAR</sequence>
<evidence type="ECO:0000259" key="5">
    <source>
        <dbReference type="PROSITE" id="PS50931"/>
    </source>
</evidence>
<dbReference type="InterPro" id="IPR005119">
    <property type="entry name" value="LysR_subst-bd"/>
</dbReference>
<organism evidence="6 7">
    <name type="scientific">Ramlibacter cellulosilyticus</name>
    <dbReference type="NCBI Taxonomy" id="2764187"/>
    <lineage>
        <taxon>Bacteria</taxon>
        <taxon>Pseudomonadati</taxon>
        <taxon>Pseudomonadota</taxon>
        <taxon>Betaproteobacteria</taxon>
        <taxon>Burkholderiales</taxon>
        <taxon>Comamonadaceae</taxon>
        <taxon>Ramlibacter</taxon>
    </lineage>
</organism>
<keyword evidence="3" id="KW-0238">DNA-binding</keyword>
<dbReference type="EMBL" id="JACORT010000007">
    <property type="protein sequence ID" value="MBC5784613.1"/>
    <property type="molecule type" value="Genomic_DNA"/>
</dbReference>
<comment type="caution">
    <text evidence="6">The sequence shown here is derived from an EMBL/GenBank/DDBJ whole genome shotgun (WGS) entry which is preliminary data.</text>
</comment>
<dbReference type="InterPro" id="IPR000847">
    <property type="entry name" value="LysR_HTH_N"/>
</dbReference>
<dbReference type="GO" id="GO:0005829">
    <property type="term" value="C:cytosol"/>
    <property type="evidence" value="ECO:0007669"/>
    <property type="project" value="TreeGrafter"/>
</dbReference>
<dbReference type="InterPro" id="IPR050950">
    <property type="entry name" value="HTH-type_LysR_regulators"/>
</dbReference>
<dbReference type="Gene3D" id="1.10.10.10">
    <property type="entry name" value="Winged helix-like DNA-binding domain superfamily/Winged helix DNA-binding domain"/>
    <property type="match status" value="1"/>
</dbReference>
<keyword evidence="7" id="KW-1185">Reference proteome</keyword>
<evidence type="ECO:0000256" key="3">
    <source>
        <dbReference type="ARBA" id="ARBA00023125"/>
    </source>
</evidence>
<dbReference type="Pfam" id="PF03466">
    <property type="entry name" value="LysR_substrate"/>
    <property type="match status" value="1"/>
</dbReference>
<dbReference type="GO" id="GO:0003677">
    <property type="term" value="F:DNA binding"/>
    <property type="evidence" value="ECO:0007669"/>
    <property type="project" value="UniProtKB-KW"/>
</dbReference>
<accession>A0A923MSV3</accession>
<keyword evidence="4" id="KW-0804">Transcription</keyword>
<keyword evidence="2" id="KW-0805">Transcription regulation</keyword>
<dbReference type="RefSeq" id="WP_187077360.1">
    <property type="nucleotide sequence ID" value="NZ_JACORT010000007.1"/>
</dbReference>
<gene>
    <name evidence="6" type="ORF">H8N03_16815</name>
</gene>
<dbReference type="SUPFAM" id="SSF46785">
    <property type="entry name" value="Winged helix' DNA-binding domain"/>
    <property type="match status" value="1"/>
</dbReference>
<evidence type="ECO:0000313" key="7">
    <source>
        <dbReference type="Proteomes" id="UP000608513"/>
    </source>
</evidence>
<reference evidence="6" key="1">
    <citation type="submission" date="2020-08" db="EMBL/GenBank/DDBJ databases">
        <title>Ramlibacter sp. USB13 16S ribosomal RNA gene genome sequencing and assembly.</title>
        <authorList>
            <person name="Kang M."/>
        </authorList>
    </citation>
    <scope>NUCLEOTIDE SEQUENCE</scope>
    <source>
        <strain evidence="6">USB13</strain>
    </source>
</reference>
<dbReference type="SUPFAM" id="SSF53850">
    <property type="entry name" value="Periplasmic binding protein-like II"/>
    <property type="match status" value="1"/>
</dbReference>
<evidence type="ECO:0000256" key="2">
    <source>
        <dbReference type="ARBA" id="ARBA00023015"/>
    </source>
</evidence>
<comment type="similarity">
    <text evidence="1">Belongs to the LysR transcriptional regulatory family.</text>
</comment>
<dbReference type="Pfam" id="PF00126">
    <property type="entry name" value="HTH_1"/>
    <property type="match status" value="1"/>
</dbReference>
<dbReference type="Proteomes" id="UP000608513">
    <property type="component" value="Unassembled WGS sequence"/>
</dbReference>
<name>A0A923MSV3_9BURK</name>